<evidence type="ECO:0000256" key="4">
    <source>
        <dbReference type="ARBA" id="ARBA00005988"/>
    </source>
</evidence>
<comment type="caution">
    <text evidence="19">The sequence shown here is derived from an EMBL/GenBank/DDBJ whole genome shotgun (WGS) entry which is preliminary data.</text>
</comment>
<dbReference type="Gene3D" id="3.40.630.10">
    <property type="entry name" value="Zn peptidases"/>
    <property type="match status" value="1"/>
</dbReference>
<dbReference type="SUPFAM" id="SSF54897">
    <property type="entry name" value="Protease propeptides/inhibitors"/>
    <property type="match status" value="1"/>
</dbReference>
<keyword evidence="5" id="KW-0964">Secreted</keyword>
<keyword evidence="7" id="KW-0645">Protease</keyword>
<dbReference type="SMART" id="SM00631">
    <property type="entry name" value="Zn_pept"/>
    <property type="match status" value="1"/>
</dbReference>
<evidence type="ECO:0000256" key="10">
    <source>
        <dbReference type="ARBA" id="ARBA00022801"/>
    </source>
</evidence>
<dbReference type="Pfam" id="PF00246">
    <property type="entry name" value="Peptidase_M14"/>
    <property type="match status" value="1"/>
</dbReference>
<dbReference type="PANTHER" id="PTHR11705">
    <property type="entry name" value="PROTEASE FAMILY M14 CARBOXYPEPTIDASE A,B"/>
    <property type="match status" value="1"/>
</dbReference>
<evidence type="ECO:0000256" key="16">
    <source>
        <dbReference type="PROSITE-ProRule" id="PRU01379"/>
    </source>
</evidence>
<keyword evidence="11" id="KW-0862">Zinc</keyword>
<comment type="function">
    <text evidence="2">Extracellular metalloprotease that contributes to pathogenicity.</text>
</comment>
<keyword evidence="9 17" id="KW-0732">Signal</keyword>
<evidence type="ECO:0000256" key="11">
    <source>
        <dbReference type="ARBA" id="ARBA00022833"/>
    </source>
</evidence>
<dbReference type="GO" id="GO:0006508">
    <property type="term" value="P:proteolysis"/>
    <property type="evidence" value="ECO:0007669"/>
    <property type="project" value="UniProtKB-KW"/>
</dbReference>
<dbReference type="InterPro" id="IPR003146">
    <property type="entry name" value="M14A_act_pep"/>
</dbReference>
<evidence type="ECO:0000256" key="1">
    <source>
        <dbReference type="ARBA" id="ARBA00001947"/>
    </source>
</evidence>
<reference evidence="19 20" key="1">
    <citation type="submission" date="2017-06" db="EMBL/GenBank/DDBJ databases">
        <title>Ant-infecting Ophiocordyceps genomes reveal a high diversity of potential behavioral manipulation genes and a possible major role for enterotoxins.</title>
        <authorList>
            <person name="De Bekker C."/>
            <person name="Evans H.C."/>
            <person name="Brachmann A."/>
            <person name="Hughes D.P."/>
        </authorList>
    </citation>
    <scope>NUCLEOTIDE SEQUENCE [LARGE SCALE GENOMIC DNA]</scope>
    <source>
        <strain evidence="19 20">Map16</strain>
    </source>
</reference>
<evidence type="ECO:0000256" key="13">
    <source>
        <dbReference type="ARBA" id="ARBA00023049"/>
    </source>
</evidence>
<dbReference type="PRINTS" id="PR00765">
    <property type="entry name" value="CRBOXYPTASEA"/>
</dbReference>
<dbReference type="OrthoDB" id="3626597at2759"/>
<keyword evidence="8" id="KW-0479">Metal-binding</keyword>
<feature type="active site" description="Proton donor/acceptor" evidence="16">
    <location>
        <position position="386"/>
    </location>
</feature>
<evidence type="ECO:0000256" key="5">
    <source>
        <dbReference type="ARBA" id="ARBA00022525"/>
    </source>
</evidence>
<accession>A0A2C5XJP1</accession>
<dbReference type="SUPFAM" id="SSF53187">
    <property type="entry name" value="Zn-dependent exopeptidases"/>
    <property type="match status" value="1"/>
</dbReference>
<dbReference type="PROSITE" id="PS00132">
    <property type="entry name" value="CARBOXYPEPT_ZN_1"/>
    <property type="match status" value="1"/>
</dbReference>
<evidence type="ECO:0000256" key="12">
    <source>
        <dbReference type="ARBA" id="ARBA00023026"/>
    </source>
</evidence>
<evidence type="ECO:0000256" key="2">
    <source>
        <dbReference type="ARBA" id="ARBA00003091"/>
    </source>
</evidence>
<keyword evidence="14" id="KW-0865">Zymogen</keyword>
<keyword evidence="15" id="KW-1015">Disulfide bond</keyword>
<dbReference type="InterPro" id="IPR057246">
    <property type="entry name" value="CARBOXYPEPT_ZN_1"/>
</dbReference>
<organism evidence="19 20">
    <name type="scientific">Ophiocordyceps camponoti-rufipedis</name>
    <dbReference type="NCBI Taxonomy" id="2004952"/>
    <lineage>
        <taxon>Eukaryota</taxon>
        <taxon>Fungi</taxon>
        <taxon>Dikarya</taxon>
        <taxon>Ascomycota</taxon>
        <taxon>Pezizomycotina</taxon>
        <taxon>Sordariomycetes</taxon>
        <taxon>Hypocreomycetidae</taxon>
        <taxon>Hypocreales</taxon>
        <taxon>Ophiocordycipitaceae</taxon>
        <taxon>Ophiocordyceps</taxon>
    </lineage>
</organism>
<evidence type="ECO:0000313" key="20">
    <source>
        <dbReference type="Proteomes" id="UP000226431"/>
    </source>
</evidence>
<keyword evidence="10" id="KW-0378">Hydrolase</keyword>
<keyword evidence="12" id="KW-0843">Virulence</keyword>
<dbReference type="AlphaFoldDB" id="A0A2C5XJP1"/>
<name>A0A2C5XJP1_9HYPO</name>
<evidence type="ECO:0000256" key="6">
    <source>
        <dbReference type="ARBA" id="ARBA00022645"/>
    </source>
</evidence>
<keyword evidence="20" id="KW-1185">Reference proteome</keyword>
<dbReference type="CDD" id="cd03860">
    <property type="entry name" value="M14_CP_A-B_like"/>
    <property type="match status" value="1"/>
</dbReference>
<dbReference type="PANTHER" id="PTHR11705:SF143">
    <property type="entry name" value="SLL0236 PROTEIN"/>
    <property type="match status" value="1"/>
</dbReference>
<dbReference type="InterPro" id="IPR036990">
    <property type="entry name" value="M14A-like_propep"/>
</dbReference>
<sequence>MMRSLTILSCLLAGAAWAGVVAPAPTSFDGYKVFRVPVGARTQRVNSVVNEMGLRFWQPASRKGAFADVEVPPAKGDAFRQAMKGFDLTVMHEDLGRSIASEGAFGVYADGSANETWFESYHAYNDHLAWLRDLQAQHPNISDVVSSGRSFEGNDITGLHLHGSGGKGNKPAIVFHGTVHAREWIASMVVEFIANSLVRGYADDNAIRGFVDKYDFYLFPIVNPDGFKYTQTRNRLWRKNRQPLGNEGCVGLDVNRNWPYKWDGPGSSSNPCAEDYRGEEPGDGAETKSLAGFLQQVQSGQGMKLYIDFHSYSQLFMTPWGFTCDAVPTNNDEYQSLASGAAEAIRSIHGTQFQTGPICSTIYQTAGNSVDYLADVVKADYAFAVELRDRGQSGFVLPPDQIVPSGEEAFSGIKYLLQNMK</sequence>
<dbReference type="Proteomes" id="UP000226431">
    <property type="component" value="Unassembled WGS sequence"/>
</dbReference>
<feature type="signal peptide" evidence="17">
    <location>
        <begin position="1"/>
        <end position="18"/>
    </location>
</feature>
<evidence type="ECO:0000313" key="19">
    <source>
        <dbReference type="EMBL" id="PHH74829.1"/>
    </source>
</evidence>
<dbReference type="FunFam" id="3.40.630.10:FF:000165">
    <property type="entry name" value="Glucan 1,4-alpha-glucosidase, putative"/>
    <property type="match status" value="1"/>
</dbReference>
<feature type="chain" id="PRO_5013265285" description="Peptidase M14 domain-containing protein" evidence="17">
    <location>
        <begin position="19"/>
        <end position="421"/>
    </location>
</feature>
<dbReference type="Pfam" id="PF02244">
    <property type="entry name" value="Propep_M14"/>
    <property type="match status" value="1"/>
</dbReference>
<gene>
    <name evidence="19" type="ORF">CDD80_2816</name>
</gene>
<dbReference type="Gene3D" id="3.30.70.340">
    <property type="entry name" value="Metallocarboxypeptidase-like"/>
    <property type="match status" value="1"/>
</dbReference>
<feature type="domain" description="Peptidase M14" evidence="18">
    <location>
        <begin position="120"/>
        <end position="420"/>
    </location>
</feature>
<dbReference type="GO" id="GO:0004181">
    <property type="term" value="F:metallocarboxypeptidase activity"/>
    <property type="evidence" value="ECO:0007669"/>
    <property type="project" value="InterPro"/>
</dbReference>
<evidence type="ECO:0000256" key="3">
    <source>
        <dbReference type="ARBA" id="ARBA00004613"/>
    </source>
</evidence>
<keyword evidence="6" id="KW-0121">Carboxypeptidase</keyword>
<dbReference type="GO" id="GO:0008270">
    <property type="term" value="F:zinc ion binding"/>
    <property type="evidence" value="ECO:0007669"/>
    <property type="project" value="InterPro"/>
</dbReference>
<comment type="subcellular location">
    <subcellularLocation>
        <location evidence="3">Secreted</location>
    </subcellularLocation>
</comment>
<evidence type="ECO:0000256" key="14">
    <source>
        <dbReference type="ARBA" id="ARBA00023145"/>
    </source>
</evidence>
<dbReference type="GO" id="GO:0005576">
    <property type="term" value="C:extracellular region"/>
    <property type="evidence" value="ECO:0007669"/>
    <property type="project" value="UniProtKB-SubCell"/>
</dbReference>
<evidence type="ECO:0000256" key="17">
    <source>
        <dbReference type="SAM" id="SignalP"/>
    </source>
</evidence>
<evidence type="ECO:0000256" key="8">
    <source>
        <dbReference type="ARBA" id="ARBA00022723"/>
    </source>
</evidence>
<keyword evidence="13" id="KW-0482">Metalloprotease</keyword>
<dbReference type="STRING" id="2004952.A0A2C5XJP1"/>
<evidence type="ECO:0000256" key="7">
    <source>
        <dbReference type="ARBA" id="ARBA00022670"/>
    </source>
</evidence>
<dbReference type="PROSITE" id="PS52035">
    <property type="entry name" value="PEPTIDASE_M14"/>
    <property type="match status" value="1"/>
</dbReference>
<evidence type="ECO:0000259" key="18">
    <source>
        <dbReference type="PROSITE" id="PS52035"/>
    </source>
</evidence>
<comment type="similarity">
    <text evidence="4 16">Belongs to the peptidase M14 family.</text>
</comment>
<evidence type="ECO:0000256" key="9">
    <source>
        <dbReference type="ARBA" id="ARBA00022729"/>
    </source>
</evidence>
<proteinExistence type="inferred from homology"/>
<protein>
    <recommendedName>
        <fullName evidence="18">Peptidase M14 domain-containing protein</fullName>
    </recommendedName>
</protein>
<comment type="cofactor">
    <cofactor evidence="1">
        <name>Zn(2+)</name>
        <dbReference type="ChEBI" id="CHEBI:29105"/>
    </cofactor>
</comment>
<dbReference type="InterPro" id="IPR000834">
    <property type="entry name" value="Peptidase_M14"/>
</dbReference>
<evidence type="ECO:0000256" key="15">
    <source>
        <dbReference type="ARBA" id="ARBA00023157"/>
    </source>
</evidence>
<dbReference type="EMBL" id="NJES01000250">
    <property type="protein sequence ID" value="PHH74829.1"/>
    <property type="molecule type" value="Genomic_DNA"/>
</dbReference>